<evidence type="ECO:0000256" key="1">
    <source>
        <dbReference type="SAM" id="Phobius"/>
    </source>
</evidence>
<accession>A0A381U1T5</accession>
<feature type="transmembrane region" description="Helical" evidence="1">
    <location>
        <begin position="147"/>
        <end position="168"/>
    </location>
</feature>
<name>A0A381U1T5_9ZZZZ</name>
<sequence length="173" mass="20356">HKYAATIIAALFILHRLLIIWILPLFEAEPLLGPIYRDVDHYVAPYFPVLLVIPALGVDILHHKIKSGNRIVQAAMIGVCFCITFFVVQWHFAEFLLSEKARNWFFAADNNIPYWVRMGERSYEFWFQEWTPYGQKHELKKITLGNFGLLTIFTILFSYLGSFFGTWIRQIKR</sequence>
<reference evidence="2" key="1">
    <citation type="submission" date="2018-05" db="EMBL/GenBank/DDBJ databases">
        <authorList>
            <person name="Lanie J.A."/>
            <person name="Ng W.-L."/>
            <person name="Kazmierczak K.M."/>
            <person name="Andrzejewski T.M."/>
            <person name="Davidsen T.M."/>
            <person name="Wayne K.J."/>
            <person name="Tettelin H."/>
            <person name="Glass J.I."/>
            <person name="Rusch D."/>
            <person name="Podicherti R."/>
            <person name="Tsui H.-C.T."/>
            <person name="Winkler M.E."/>
        </authorList>
    </citation>
    <scope>NUCLEOTIDE SEQUENCE</scope>
</reference>
<feature type="transmembrane region" description="Helical" evidence="1">
    <location>
        <begin position="7"/>
        <end position="26"/>
    </location>
</feature>
<feature type="non-terminal residue" evidence="2">
    <location>
        <position position="1"/>
    </location>
</feature>
<dbReference type="EMBL" id="UINC01005421">
    <property type="protein sequence ID" value="SVA21227.1"/>
    <property type="molecule type" value="Genomic_DNA"/>
</dbReference>
<feature type="transmembrane region" description="Helical" evidence="1">
    <location>
        <begin position="46"/>
        <end position="62"/>
    </location>
</feature>
<evidence type="ECO:0000313" key="2">
    <source>
        <dbReference type="EMBL" id="SVA21227.1"/>
    </source>
</evidence>
<keyword evidence="1" id="KW-1133">Transmembrane helix</keyword>
<dbReference type="AlphaFoldDB" id="A0A381U1T5"/>
<protein>
    <submittedName>
        <fullName evidence="2">Uncharacterized protein</fullName>
    </submittedName>
</protein>
<feature type="transmembrane region" description="Helical" evidence="1">
    <location>
        <begin position="74"/>
        <end position="92"/>
    </location>
</feature>
<keyword evidence="1" id="KW-0812">Transmembrane</keyword>
<gene>
    <name evidence="2" type="ORF">METZ01_LOCUS74081</name>
</gene>
<proteinExistence type="predicted"/>
<organism evidence="2">
    <name type="scientific">marine metagenome</name>
    <dbReference type="NCBI Taxonomy" id="408172"/>
    <lineage>
        <taxon>unclassified sequences</taxon>
        <taxon>metagenomes</taxon>
        <taxon>ecological metagenomes</taxon>
    </lineage>
</organism>
<keyword evidence="1" id="KW-0472">Membrane</keyword>